<comment type="pathway">
    <text evidence="1">Porphyrin-containing compound metabolism; chlorophyll biosynthesis.</text>
</comment>
<proteinExistence type="inferred from homology"/>
<evidence type="ECO:0000256" key="2">
    <source>
        <dbReference type="ARBA" id="ARBA00005821"/>
    </source>
</evidence>
<dbReference type="Pfam" id="PF00106">
    <property type="entry name" value="adh_short"/>
    <property type="match status" value="1"/>
</dbReference>
<dbReference type="OrthoDB" id="191139at2759"/>
<keyword evidence="4" id="KW-0602">Photosynthesis</keyword>
<keyword evidence="6 9" id="KW-0560">Oxidoreductase</keyword>
<dbReference type="PANTHER" id="PTHR44419:SF19">
    <property type="entry name" value="PROTOCHLOROPHYLLIDE REDUCTASE A, CHLOROPLASTIC"/>
    <property type="match status" value="1"/>
</dbReference>
<evidence type="ECO:0000256" key="1">
    <source>
        <dbReference type="ARBA" id="ARBA00005173"/>
    </source>
</evidence>
<dbReference type="OMA" id="WSWGNRQ"/>
<keyword evidence="10" id="KW-1185">Reference proteome</keyword>
<keyword evidence="5" id="KW-0521">NADP</keyword>
<dbReference type="EC" id="1.3.1.33" evidence="3"/>
<gene>
    <name evidence="9" type="primary">POR</name>
    <name evidence="9" type="ORF">Esi_0010_0087</name>
</gene>
<organism evidence="9 10">
    <name type="scientific">Ectocarpus siliculosus</name>
    <name type="common">Brown alga</name>
    <name type="synonym">Conferva siliculosa</name>
    <dbReference type="NCBI Taxonomy" id="2880"/>
    <lineage>
        <taxon>Eukaryota</taxon>
        <taxon>Sar</taxon>
        <taxon>Stramenopiles</taxon>
        <taxon>Ochrophyta</taxon>
        <taxon>PX clade</taxon>
        <taxon>Phaeophyceae</taxon>
        <taxon>Ectocarpales</taxon>
        <taxon>Ectocarpaceae</taxon>
        <taxon>Ectocarpus</taxon>
    </lineage>
</organism>
<dbReference type="GO" id="GO:0015995">
    <property type="term" value="P:chlorophyll biosynthetic process"/>
    <property type="evidence" value="ECO:0007669"/>
    <property type="project" value="UniProtKB-UniPathway"/>
</dbReference>
<evidence type="ECO:0000256" key="8">
    <source>
        <dbReference type="SAM" id="SignalP"/>
    </source>
</evidence>
<sequence>MVRGTASALSAVACVACLLHNVAGFVVGPTPTARGSFTRVNRASSAAAVSRAPGTLAPAAAARTQVGHASAVLRSSSAGREMTMAAGGKKTCIITGASSGIGLEGAKFLAASGDWHVILAVRSFAKAEAGAKDLGMDPSTYTVMNLDLASLNSVRNFVAEIKAAKVKPDALVCNAAVWHPKDKKPRRTADGFEEAIGVNHLGHFLLVNLLMDELKQSRVVFIGTETHNPGSIAGKIPPQAHLGDLDGLAKNEPMIDGVKYEPTKAYKDSKVCNVLMMREMNKRYSSGGMVVSALFPGCIAESPLFREKRGWFRAGFPVFQKFVTRQLVSVEEAGRRMADVVSSDKLSSSGTYWRWNGQDAEATARENVVSDEAMDEARCEKLWQISSDLVGI</sequence>
<evidence type="ECO:0000313" key="9">
    <source>
        <dbReference type="EMBL" id="CBN79181.1"/>
    </source>
</evidence>
<feature type="chain" id="PRO_5003116942" description="protochlorophyllide reductase" evidence="8">
    <location>
        <begin position="25"/>
        <end position="392"/>
    </location>
</feature>
<keyword evidence="7" id="KW-0149">Chlorophyll biosynthesis</keyword>
<dbReference type="Gene3D" id="3.40.50.720">
    <property type="entry name" value="NAD(P)-binding Rossmann-like Domain"/>
    <property type="match status" value="1"/>
</dbReference>
<evidence type="ECO:0000256" key="4">
    <source>
        <dbReference type="ARBA" id="ARBA00022531"/>
    </source>
</evidence>
<dbReference type="InterPro" id="IPR005979">
    <property type="entry name" value="Prochl_reduct"/>
</dbReference>
<evidence type="ECO:0000256" key="3">
    <source>
        <dbReference type="ARBA" id="ARBA00012006"/>
    </source>
</evidence>
<protein>
    <recommendedName>
        <fullName evidence="3">protochlorophyllide reductase</fullName>
        <ecNumber evidence="3">1.3.1.33</ecNumber>
    </recommendedName>
</protein>
<evidence type="ECO:0000256" key="5">
    <source>
        <dbReference type="ARBA" id="ARBA00022857"/>
    </source>
</evidence>
<dbReference type="InParanoid" id="D8LBZ8"/>
<keyword evidence="8" id="KW-0732">Signal</keyword>
<evidence type="ECO:0000256" key="6">
    <source>
        <dbReference type="ARBA" id="ARBA00023002"/>
    </source>
</evidence>
<dbReference type="Proteomes" id="UP000002630">
    <property type="component" value="Linkage Group LG08"/>
</dbReference>
<dbReference type="eggNOG" id="KOG1208">
    <property type="taxonomic scope" value="Eukaryota"/>
</dbReference>
<dbReference type="PANTHER" id="PTHR44419">
    <property type="entry name" value="PROTOCHLOROPHYLLIDE REDUCTASE C, CHLOROPLASTIC"/>
    <property type="match status" value="1"/>
</dbReference>
<dbReference type="AlphaFoldDB" id="D8LBZ8"/>
<dbReference type="UniPathway" id="UPA00668"/>
<dbReference type="EMBL" id="FN647683">
    <property type="protein sequence ID" value="CBN79181.1"/>
    <property type="molecule type" value="Genomic_DNA"/>
</dbReference>
<dbReference type="InterPro" id="IPR002347">
    <property type="entry name" value="SDR_fam"/>
</dbReference>
<evidence type="ECO:0000313" key="10">
    <source>
        <dbReference type="Proteomes" id="UP000002630"/>
    </source>
</evidence>
<dbReference type="EMBL" id="FN649733">
    <property type="protein sequence ID" value="CBN79181.1"/>
    <property type="molecule type" value="Genomic_DNA"/>
</dbReference>
<comment type="similarity">
    <text evidence="2">Belongs to the short-chain dehydrogenases/reductases (SDR) family. POR subfamily.</text>
</comment>
<dbReference type="NCBIfam" id="TIGR01289">
    <property type="entry name" value="LPOR"/>
    <property type="match status" value="1"/>
</dbReference>
<feature type="signal peptide" evidence="8">
    <location>
        <begin position="1"/>
        <end position="24"/>
    </location>
</feature>
<dbReference type="InterPro" id="IPR036291">
    <property type="entry name" value="NAD(P)-bd_dom_sf"/>
</dbReference>
<dbReference type="STRING" id="2880.D8LBZ8"/>
<dbReference type="GO" id="GO:0015979">
    <property type="term" value="P:photosynthesis"/>
    <property type="evidence" value="ECO:0007669"/>
    <property type="project" value="UniProtKB-KW"/>
</dbReference>
<dbReference type="GO" id="GO:0016630">
    <property type="term" value="F:protochlorophyllide reductase activity"/>
    <property type="evidence" value="ECO:0007669"/>
    <property type="project" value="UniProtKB-EC"/>
</dbReference>
<evidence type="ECO:0000256" key="7">
    <source>
        <dbReference type="ARBA" id="ARBA00023171"/>
    </source>
</evidence>
<name>D8LBZ8_ECTSI</name>
<accession>D8LBZ8</accession>
<reference evidence="9 10" key="1">
    <citation type="journal article" date="2010" name="Nature">
        <title>The Ectocarpus genome and the independent evolution of multicellularity in brown algae.</title>
        <authorList>
            <person name="Cock J.M."/>
            <person name="Sterck L."/>
            <person name="Rouze P."/>
            <person name="Scornet D."/>
            <person name="Allen A.E."/>
            <person name="Amoutzias G."/>
            <person name="Anthouard V."/>
            <person name="Artiguenave F."/>
            <person name="Aury J.M."/>
            <person name="Badger J.H."/>
            <person name="Beszteri B."/>
            <person name="Billiau K."/>
            <person name="Bonnet E."/>
            <person name="Bothwell J.H."/>
            <person name="Bowler C."/>
            <person name="Boyen C."/>
            <person name="Brownlee C."/>
            <person name="Carrano C.J."/>
            <person name="Charrier B."/>
            <person name="Cho G.Y."/>
            <person name="Coelho S.M."/>
            <person name="Collen J."/>
            <person name="Corre E."/>
            <person name="Da Silva C."/>
            <person name="Delage L."/>
            <person name="Delaroque N."/>
            <person name="Dittami S.M."/>
            <person name="Doulbeau S."/>
            <person name="Elias M."/>
            <person name="Farnham G."/>
            <person name="Gachon C.M."/>
            <person name="Gschloessl B."/>
            <person name="Heesch S."/>
            <person name="Jabbari K."/>
            <person name="Jubin C."/>
            <person name="Kawai H."/>
            <person name="Kimura K."/>
            <person name="Kloareg B."/>
            <person name="Kupper F.C."/>
            <person name="Lang D."/>
            <person name="Le Bail A."/>
            <person name="Leblanc C."/>
            <person name="Lerouge P."/>
            <person name="Lohr M."/>
            <person name="Lopez P.J."/>
            <person name="Martens C."/>
            <person name="Maumus F."/>
            <person name="Michel G."/>
            <person name="Miranda-Saavedra D."/>
            <person name="Morales J."/>
            <person name="Moreau H."/>
            <person name="Motomura T."/>
            <person name="Nagasato C."/>
            <person name="Napoli C.A."/>
            <person name="Nelson D.R."/>
            <person name="Nyvall-Collen P."/>
            <person name="Peters A.F."/>
            <person name="Pommier C."/>
            <person name="Potin P."/>
            <person name="Poulain J."/>
            <person name="Quesneville H."/>
            <person name="Read B."/>
            <person name="Rensing S.A."/>
            <person name="Ritter A."/>
            <person name="Rousvoal S."/>
            <person name="Samanta M."/>
            <person name="Samson G."/>
            <person name="Schroeder D.C."/>
            <person name="Segurens B."/>
            <person name="Strittmatter M."/>
            <person name="Tonon T."/>
            <person name="Tregear J.W."/>
            <person name="Valentin K."/>
            <person name="von Dassow P."/>
            <person name="Yamagishi T."/>
            <person name="Van de Peer Y."/>
            <person name="Wincker P."/>
        </authorList>
    </citation>
    <scope>NUCLEOTIDE SEQUENCE [LARGE SCALE GENOMIC DNA]</scope>
    <source>
        <strain evidence="10">Ec32 / CCAP1310/4</strain>
    </source>
</reference>
<dbReference type="SUPFAM" id="SSF51735">
    <property type="entry name" value="NAD(P)-binding Rossmann-fold domains"/>
    <property type="match status" value="1"/>
</dbReference>